<dbReference type="RefSeq" id="WP_101497393.1">
    <property type="nucleotide sequence ID" value="NZ_LNJZ01000009.1"/>
</dbReference>
<accession>A0A4R6TZN9</accession>
<feature type="transmembrane region" description="Helical" evidence="1">
    <location>
        <begin position="7"/>
        <end position="29"/>
    </location>
</feature>
<dbReference type="EMBL" id="SNYK01000002">
    <property type="protein sequence ID" value="TDQ39478.1"/>
    <property type="molecule type" value="Genomic_DNA"/>
</dbReference>
<dbReference type="InterPro" id="IPR012902">
    <property type="entry name" value="N_methyl_site"/>
</dbReference>
<dbReference type="Pfam" id="PF07963">
    <property type="entry name" value="N_methyl"/>
    <property type="match status" value="1"/>
</dbReference>
<evidence type="ECO:0000313" key="3">
    <source>
        <dbReference type="EMBL" id="TDQ39478.1"/>
    </source>
</evidence>
<dbReference type="Proteomes" id="UP000294575">
    <property type="component" value="Unassembled WGS sequence"/>
</dbReference>
<dbReference type="InterPro" id="IPR013362">
    <property type="entry name" value="Pilus_4_PilV"/>
</dbReference>
<comment type="caution">
    <text evidence="3">The sequence shown here is derived from an EMBL/GenBank/DDBJ whole genome shotgun (WGS) entry which is preliminary data.</text>
</comment>
<dbReference type="OrthoDB" id="6887418at2"/>
<dbReference type="AlphaFoldDB" id="A0A4R6TZN9"/>
<name>A0A4R6TZN9_9GAMM</name>
<dbReference type="NCBIfam" id="TIGR02523">
    <property type="entry name" value="type_IV_pilV"/>
    <property type="match status" value="1"/>
</dbReference>
<keyword evidence="4" id="KW-1185">Reference proteome</keyword>
<feature type="domain" description="Type IV pilin Tt1218-like" evidence="2">
    <location>
        <begin position="28"/>
        <end position="104"/>
    </location>
</feature>
<dbReference type="Pfam" id="PF22150">
    <property type="entry name" value="Tt1218-like"/>
    <property type="match status" value="1"/>
</dbReference>
<proteinExistence type="predicted"/>
<keyword evidence="1" id="KW-0472">Membrane</keyword>
<dbReference type="InterPro" id="IPR054402">
    <property type="entry name" value="Tt1218-like_dom"/>
</dbReference>
<gene>
    <name evidence="3" type="ORF">DFQ45_102172</name>
</gene>
<evidence type="ECO:0000313" key="4">
    <source>
        <dbReference type="Proteomes" id="UP000294575"/>
    </source>
</evidence>
<organism evidence="3 4">
    <name type="scientific">Thiopseudomonas denitrificans</name>
    <dbReference type="NCBI Taxonomy" id="1501432"/>
    <lineage>
        <taxon>Bacteria</taxon>
        <taxon>Pseudomonadati</taxon>
        <taxon>Pseudomonadota</taxon>
        <taxon>Gammaproteobacteria</taxon>
        <taxon>Pseudomonadales</taxon>
        <taxon>Pseudomonadaceae</taxon>
        <taxon>Thiopseudomonas</taxon>
    </lineage>
</organism>
<evidence type="ECO:0000259" key="2">
    <source>
        <dbReference type="Pfam" id="PF22150"/>
    </source>
</evidence>
<reference evidence="3 4" key="1">
    <citation type="submission" date="2019-03" db="EMBL/GenBank/DDBJ databases">
        <title>Genomic Encyclopedia of Type Strains, Phase IV (KMG-IV): sequencing the most valuable type-strain genomes for metagenomic binning, comparative biology and taxonomic classification.</title>
        <authorList>
            <person name="Goeker M."/>
        </authorList>
    </citation>
    <scope>NUCLEOTIDE SEQUENCE [LARGE SCALE GENOMIC DNA]</scope>
    <source>
        <strain evidence="3 4">DSM 28679</strain>
    </source>
</reference>
<sequence>MNRQKGITLIEVLVTLLVTTVGLLGLAALQLNALQATADSGQRSQAVWLMQDLIERMRVNPRASDGQYLQAVTCTTTPQQCAPTPNETNSVACSAEQMAYFDLWETQCRYSSNNNEIYNSRDALLPAGSQPGIISLAQETNSDVFRATATWFYKGGSSHTSSGINTPQEIRR</sequence>
<dbReference type="PROSITE" id="PS00409">
    <property type="entry name" value="PROKAR_NTER_METHYL"/>
    <property type="match status" value="1"/>
</dbReference>
<evidence type="ECO:0000256" key="1">
    <source>
        <dbReference type="SAM" id="Phobius"/>
    </source>
</evidence>
<protein>
    <submittedName>
        <fullName evidence="3">Type IV pilus assembly protein PilV</fullName>
    </submittedName>
</protein>
<keyword evidence="1" id="KW-0812">Transmembrane</keyword>
<keyword evidence="1" id="KW-1133">Transmembrane helix</keyword>